<dbReference type="AlphaFoldDB" id="A0A183AXA7"/>
<dbReference type="WBParaSite" id="ECPE_0001162701-mRNA-1">
    <property type="protein sequence ID" value="ECPE_0001162701-mRNA-1"/>
    <property type="gene ID" value="ECPE_0001162701"/>
</dbReference>
<accession>A0A183AXA7</accession>
<dbReference type="PANTHER" id="PTHR47331">
    <property type="entry name" value="PHD-TYPE DOMAIN-CONTAINING PROTEIN"/>
    <property type="match status" value="1"/>
</dbReference>
<keyword evidence="2" id="KW-1185">Reference proteome</keyword>
<name>A0A183AXA7_9TREM</name>
<reference evidence="3" key="1">
    <citation type="submission" date="2016-06" db="UniProtKB">
        <authorList>
            <consortium name="WormBaseParasite"/>
        </authorList>
    </citation>
    <scope>IDENTIFICATION</scope>
</reference>
<evidence type="ECO:0000313" key="2">
    <source>
        <dbReference type="Proteomes" id="UP000272942"/>
    </source>
</evidence>
<reference evidence="1 2" key="2">
    <citation type="submission" date="2018-11" db="EMBL/GenBank/DDBJ databases">
        <authorList>
            <consortium name="Pathogen Informatics"/>
        </authorList>
    </citation>
    <scope>NUCLEOTIDE SEQUENCE [LARGE SCALE GENOMIC DNA]</scope>
    <source>
        <strain evidence="1 2">Egypt</strain>
    </source>
</reference>
<dbReference type="EMBL" id="UZAN01051131">
    <property type="protein sequence ID" value="VDP88705.1"/>
    <property type="molecule type" value="Genomic_DNA"/>
</dbReference>
<proteinExistence type="predicted"/>
<evidence type="ECO:0000313" key="1">
    <source>
        <dbReference type="EMBL" id="VDP88705.1"/>
    </source>
</evidence>
<organism evidence="3">
    <name type="scientific">Echinostoma caproni</name>
    <dbReference type="NCBI Taxonomy" id="27848"/>
    <lineage>
        <taxon>Eukaryota</taxon>
        <taxon>Metazoa</taxon>
        <taxon>Spiralia</taxon>
        <taxon>Lophotrochozoa</taxon>
        <taxon>Platyhelminthes</taxon>
        <taxon>Trematoda</taxon>
        <taxon>Digenea</taxon>
        <taxon>Plagiorchiida</taxon>
        <taxon>Echinostomata</taxon>
        <taxon>Echinostomatoidea</taxon>
        <taxon>Echinostomatidae</taxon>
        <taxon>Echinostoma</taxon>
    </lineage>
</organism>
<dbReference type="Proteomes" id="UP000272942">
    <property type="component" value="Unassembled WGS sequence"/>
</dbReference>
<gene>
    <name evidence="1" type="ORF">ECPE_LOCUS11592</name>
</gene>
<sequence>MKMTIGKGYAVPVPGEHLQCDFHLRWYLLHHAVLNPKKPEKMRIVLDCAAKHKGQSLNDMLYQGLEATANLVSILLRFRKERVVVTADRRDVYASEGAKT</sequence>
<dbReference type="OrthoDB" id="5920040at2759"/>
<evidence type="ECO:0000313" key="3">
    <source>
        <dbReference type="WBParaSite" id="ECPE_0001162701-mRNA-1"/>
    </source>
</evidence>
<protein>
    <submittedName>
        <fullName evidence="3">Transposase</fullName>
    </submittedName>
</protein>